<reference evidence="2" key="1">
    <citation type="journal article" date="2014" name="Science">
        <title>Ancient hybridizations among the ancestral genomes of bread wheat.</title>
        <authorList>
            <consortium name="International Wheat Genome Sequencing Consortium,"/>
            <person name="Marcussen T."/>
            <person name="Sandve S.R."/>
            <person name="Heier L."/>
            <person name="Spannagl M."/>
            <person name="Pfeifer M."/>
            <person name="Jakobsen K.S."/>
            <person name="Wulff B.B."/>
            <person name="Steuernagel B."/>
            <person name="Mayer K.F."/>
            <person name="Olsen O.A."/>
        </authorList>
    </citation>
    <scope>NUCLEOTIDE SEQUENCE [LARGE SCALE GENOMIC DNA]</scope>
    <source>
        <strain evidence="2">cv. AL8/78</strain>
    </source>
</reference>
<dbReference type="EnsemblPlants" id="AET3Gv21227800.18">
    <property type="protein sequence ID" value="AET3Gv21227800.18"/>
    <property type="gene ID" value="AET3Gv21227800"/>
</dbReference>
<name>A0A453GW85_AEGTS</name>
<dbReference type="Proteomes" id="UP000015105">
    <property type="component" value="Chromosome 3D"/>
</dbReference>
<sequence length="141" mass="16344">DFIFGSSKQVNSLRKILNSYTAASSRQTIFASASIPQHNRFVHDCVQHKWTKVDSSIHSPVVDYRDCLSTRLEYAFSLLPEWLCLLNFRWIQTLVFTCVCLIFVQSDVVHVHVNPVQPMPSHLRHTYVVSISFNDHFHLKV</sequence>
<reference evidence="1" key="4">
    <citation type="submission" date="2019-03" db="UniProtKB">
        <authorList>
            <consortium name="EnsemblPlants"/>
        </authorList>
    </citation>
    <scope>IDENTIFICATION</scope>
</reference>
<evidence type="ECO:0000313" key="2">
    <source>
        <dbReference type="Proteomes" id="UP000015105"/>
    </source>
</evidence>
<proteinExistence type="predicted"/>
<evidence type="ECO:0000313" key="1">
    <source>
        <dbReference type="EnsemblPlants" id="AET3Gv21227800.18"/>
    </source>
</evidence>
<accession>A0A453GW85</accession>
<reference evidence="1" key="5">
    <citation type="journal article" date="2021" name="G3 (Bethesda)">
        <title>Aegilops tauschii genome assembly Aet v5.0 features greater sequence contiguity and improved annotation.</title>
        <authorList>
            <person name="Wang L."/>
            <person name="Zhu T."/>
            <person name="Rodriguez J.C."/>
            <person name="Deal K.R."/>
            <person name="Dubcovsky J."/>
            <person name="McGuire P.E."/>
            <person name="Lux T."/>
            <person name="Spannagl M."/>
            <person name="Mayer K.F.X."/>
            <person name="Baldrich P."/>
            <person name="Meyers B.C."/>
            <person name="Huo N."/>
            <person name="Gu Y.Q."/>
            <person name="Zhou H."/>
            <person name="Devos K.M."/>
            <person name="Bennetzen J.L."/>
            <person name="Unver T."/>
            <person name="Budak H."/>
            <person name="Gulick P.J."/>
            <person name="Galiba G."/>
            <person name="Kalapos B."/>
            <person name="Nelson D.R."/>
            <person name="Li P."/>
            <person name="You F.M."/>
            <person name="Luo M.C."/>
            <person name="Dvorak J."/>
        </authorList>
    </citation>
    <scope>NUCLEOTIDE SEQUENCE [LARGE SCALE GENOMIC DNA]</scope>
    <source>
        <strain evidence="1">cv. AL8/78</strain>
    </source>
</reference>
<dbReference type="AlphaFoldDB" id="A0A453GW85"/>
<dbReference type="Gramene" id="AET3Gv21227800.18">
    <property type="protein sequence ID" value="AET3Gv21227800.18"/>
    <property type="gene ID" value="AET3Gv21227800"/>
</dbReference>
<reference evidence="2" key="2">
    <citation type="journal article" date="2017" name="Nat. Plants">
        <title>The Aegilops tauschii genome reveals multiple impacts of transposons.</title>
        <authorList>
            <person name="Zhao G."/>
            <person name="Zou C."/>
            <person name="Li K."/>
            <person name="Wang K."/>
            <person name="Li T."/>
            <person name="Gao L."/>
            <person name="Zhang X."/>
            <person name="Wang H."/>
            <person name="Yang Z."/>
            <person name="Liu X."/>
            <person name="Jiang W."/>
            <person name="Mao L."/>
            <person name="Kong X."/>
            <person name="Jiao Y."/>
            <person name="Jia J."/>
        </authorList>
    </citation>
    <scope>NUCLEOTIDE SEQUENCE [LARGE SCALE GENOMIC DNA]</scope>
    <source>
        <strain evidence="2">cv. AL8/78</strain>
    </source>
</reference>
<reference evidence="1" key="3">
    <citation type="journal article" date="2017" name="Nature">
        <title>Genome sequence of the progenitor of the wheat D genome Aegilops tauschii.</title>
        <authorList>
            <person name="Luo M.C."/>
            <person name="Gu Y.Q."/>
            <person name="Puiu D."/>
            <person name="Wang H."/>
            <person name="Twardziok S.O."/>
            <person name="Deal K.R."/>
            <person name="Huo N."/>
            <person name="Zhu T."/>
            <person name="Wang L."/>
            <person name="Wang Y."/>
            <person name="McGuire P.E."/>
            <person name="Liu S."/>
            <person name="Long H."/>
            <person name="Ramasamy R.K."/>
            <person name="Rodriguez J.C."/>
            <person name="Van S.L."/>
            <person name="Yuan L."/>
            <person name="Wang Z."/>
            <person name="Xia Z."/>
            <person name="Xiao L."/>
            <person name="Anderson O.D."/>
            <person name="Ouyang S."/>
            <person name="Liang Y."/>
            <person name="Zimin A.V."/>
            <person name="Pertea G."/>
            <person name="Qi P."/>
            <person name="Bennetzen J.L."/>
            <person name="Dai X."/>
            <person name="Dawson M.W."/>
            <person name="Muller H.G."/>
            <person name="Kugler K."/>
            <person name="Rivarola-Duarte L."/>
            <person name="Spannagl M."/>
            <person name="Mayer K.F.X."/>
            <person name="Lu F.H."/>
            <person name="Bevan M.W."/>
            <person name="Leroy P."/>
            <person name="Li P."/>
            <person name="You F.M."/>
            <person name="Sun Q."/>
            <person name="Liu Z."/>
            <person name="Lyons E."/>
            <person name="Wicker T."/>
            <person name="Salzberg S.L."/>
            <person name="Devos K.M."/>
            <person name="Dvorak J."/>
        </authorList>
    </citation>
    <scope>NUCLEOTIDE SEQUENCE [LARGE SCALE GENOMIC DNA]</scope>
    <source>
        <strain evidence="1">cv. AL8/78</strain>
    </source>
</reference>
<organism evidence="1 2">
    <name type="scientific">Aegilops tauschii subsp. strangulata</name>
    <name type="common">Goatgrass</name>
    <dbReference type="NCBI Taxonomy" id="200361"/>
    <lineage>
        <taxon>Eukaryota</taxon>
        <taxon>Viridiplantae</taxon>
        <taxon>Streptophyta</taxon>
        <taxon>Embryophyta</taxon>
        <taxon>Tracheophyta</taxon>
        <taxon>Spermatophyta</taxon>
        <taxon>Magnoliopsida</taxon>
        <taxon>Liliopsida</taxon>
        <taxon>Poales</taxon>
        <taxon>Poaceae</taxon>
        <taxon>BOP clade</taxon>
        <taxon>Pooideae</taxon>
        <taxon>Triticodae</taxon>
        <taxon>Triticeae</taxon>
        <taxon>Triticinae</taxon>
        <taxon>Aegilops</taxon>
    </lineage>
</organism>
<keyword evidence="2" id="KW-1185">Reference proteome</keyword>
<protein>
    <submittedName>
        <fullName evidence="1">Uncharacterized protein</fullName>
    </submittedName>
</protein>